<dbReference type="SUPFAM" id="SSF48208">
    <property type="entry name" value="Six-hairpin glycosidases"/>
    <property type="match status" value="1"/>
</dbReference>
<accession>A0AAU6ULS7</accession>
<sequence>MMKALRTSFFPLLLDYYQRILQHARSTRSPLLADGLDSQSLLPVCWLYPDGSRVPMSNFASQQNFLRGLVALSTLTQNPAYQRQATELSQYFLTHYVDPISGLLHWGGHRFIHLEDGTIEGPASKECVHELKHHFPFYDLLHEVNPQATERFLTGFWAAHVTDWQRLDLSRHGQYQQSFPDALFSLHIPNPVVDPSCWPNLPETIGLTFVNASTDLIYAASHYFKYTGDHEAKRWAKHLYHQFVLARHPQTRMPVYQFSSPLQRQPIPEDDRLTYSWFGDRAKRQFGPEFGEIAKEANVLFRDSWPVVVDNPLAILECAKLLDDDEMATWAIEGIIAYFDYAWDEVNNEIVPMWNNGQDMTNYRFVRDGYYGDKGTQLTRQAADPAYLLPLVRAYAIHSDPTLRQLLCRMFHRFSLGALDPDTLQIESISEHSSLCSAYLLLALIELYQLNQDRRLLKLADVIAHNLIEQHYHHGFFLPSAAHRYARIDDPIPYALLALEAAYAGQYNQIPLAISKGGYLHGEWLYGGELKTVYDYEVIYNVVSAQ</sequence>
<dbReference type="Pfam" id="PF06917">
    <property type="entry name" value="Pectate_lyase_2"/>
    <property type="match status" value="1"/>
</dbReference>
<dbReference type="Gene3D" id="1.50.10.20">
    <property type="match status" value="2"/>
</dbReference>
<dbReference type="GO" id="GO:0016837">
    <property type="term" value="F:carbon-oxygen lyase activity, acting on polysaccharides"/>
    <property type="evidence" value="ECO:0007669"/>
    <property type="project" value="InterPro"/>
</dbReference>
<protein>
    <submittedName>
        <fullName evidence="1">Pectate lyase</fullName>
    </submittedName>
</protein>
<organism evidence="1">
    <name type="scientific">bacterium 19NY04SH03</name>
    <dbReference type="NCBI Taxonomy" id="2920647"/>
    <lineage>
        <taxon>Bacteria</taxon>
    </lineage>
</organism>
<reference evidence="1" key="1">
    <citation type="submission" date="2022-03" db="EMBL/GenBank/DDBJ databases">
        <title>Sea Food Isolates.</title>
        <authorList>
            <person name="Li c."/>
        </authorList>
    </citation>
    <scope>NUCLEOTIDE SEQUENCE</scope>
    <source>
        <strain evidence="1">19NY04SH03</strain>
    </source>
</reference>
<dbReference type="EMBL" id="CP095347">
    <property type="protein sequence ID" value="XAG75020.1"/>
    <property type="molecule type" value="Genomic_DNA"/>
</dbReference>
<dbReference type="Gene3D" id="3.90.105.40">
    <property type="match status" value="1"/>
</dbReference>
<dbReference type="AlphaFoldDB" id="A0AAU6ULS7"/>
<evidence type="ECO:0000313" key="1">
    <source>
        <dbReference type="EMBL" id="XAG75020.1"/>
    </source>
</evidence>
<dbReference type="InterPro" id="IPR010702">
    <property type="entry name" value="Pectate_lyase_2"/>
</dbReference>
<proteinExistence type="predicted"/>
<gene>
    <name evidence="1" type="ORF">MRN42_14865</name>
</gene>
<keyword evidence="1" id="KW-0456">Lyase</keyword>
<name>A0AAU6ULS7_UNCXX</name>
<dbReference type="InterPro" id="IPR008928">
    <property type="entry name" value="6-hairpin_glycosidase_sf"/>
</dbReference>
<dbReference type="GO" id="GO:0045490">
    <property type="term" value="P:pectin catabolic process"/>
    <property type="evidence" value="ECO:0007669"/>
    <property type="project" value="InterPro"/>
</dbReference>
<dbReference type="GO" id="GO:0042597">
    <property type="term" value="C:periplasmic space"/>
    <property type="evidence" value="ECO:0007669"/>
    <property type="project" value="InterPro"/>
</dbReference>